<comment type="caution">
    <text evidence="2">The sequence shown here is derived from an EMBL/GenBank/DDBJ whole genome shotgun (WGS) entry which is preliminary data.</text>
</comment>
<keyword evidence="1" id="KW-0472">Membrane</keyword>
<evidence type="ECO:0000313" key="2">
    <source>
        <dbReference type="EMBL" id="EFN91816.1"/>
    </source>
</evidence>
<dbReference type="Proteomes" id="UP000016016">
    <property type="component" value="Unassembled WGS sequence"/>
</dbReference>
<reference evidence="2 3" key="1">
    <citation type="submission" date="2010-09" db="EMBL/GenBank/DDBJ databases">
        <authorList>
            <person name="Harkins D.M."/>
            <person name="Madupu R."/>
            <person name="Durkin A.S."/>
            <person name="Torralba M."/>
            <person name="Methe B."/>
            <person name="Sutton G.G."/>
            <person name="Nelson K.E."/>
        </authorList>
    </citation>
    <scope>NUCLEOTIDE SEQUENCE [LARGE SCALE GENOMIC DNA]</scope>
    <source>
        <strain evidence="2 3">CRIS 21A-A</strain>
    </source>
</reference>
<dbReference type="EMBL" id="ADFQ01000016">
    <property type="protein sequence ID" value="EFN91816.1"/>
    <property type="molecule type" value="Genomic_DNA"/>
</dbReference>
<evidence type="ECO:0000313" key="3">
    <source>
        <dbReference type="Proteomes" id="UP000016016"/>
    </source>
</evidence>
<evidence type="ECO:0000256" key="1">
    <source>
        <dbReference type="SAM" id="Phobius"/>
    </source>
</evidence>
<dbReference type="RefSeq" id="WP_008447290.1">
    <property type="nucleotide sequence ID" value="NZ_ADFQ01000016.1"/>
</dbReference>
<gene>
    <name evidence="2" type="ORF">HMPREF9018_1047</name>
</gene>
<accession>E1GU31</accession>
<sequence length="41" mass="4449">MVKENNNKALKVLIIYIAIVIIAWIIGLAFIVSCGGIKGFT</sequence>
<dbReference type="AlphaFoldDB" id="E1GU31"/>
<dbReference type="PROSITE" id="PS51257">
    <property type="entry name" value="PROKAR_LIPOPROTEIN"/>
    <property type="match status" value="1"/>
</dbReference>
<keyword evidence="1" id="KW-0812">Transmembrane</keyword>
<protein>
    <submittedName>
        <fullName evidence="2">Uncharacterized protein</fullName>
    </submittedName>
</protein>
<organism evidence="2 3">
    <name type="scientific">Prevotella amnii CRIS 21A-A</name>
    <dbReference type="NCBI Taxonomy" id="679191"/>
    <lineage>
        <taxon>Bacteria</taxon>
        <taxon>Pseudomonadati</taxon>
        <taxon>Bacteroidota</taxon>
        <taxon>Bacteroidia</taxon>
        <taxon>Bacteroidales</taxon>
        <taxon>Prevotellaceae</taxon>
        <taxon>Prevotella</taxon>
    </lineage>
</organism>
<name>E1GU31_9BACT</name>
<feature type="transmembrane region" description="Helical" evidence="1">
    <location>
        <begin position="12"/>
        <end position="32"/>
    </location>
</feature>
<proteinExistence type="predicted"/>
<keyword evidence="1" id="KW-1133">Transmembrane helix</keyword>